<keyword evidence="3" id="KW-1185">Reference proteome</keyword>
<dbReference type="CDD" id="cd04486">
    <property type="entry name" value="YhcR_OBF_like"/>
    <property type="match status" value="1"/>
</dbReference>
<dbReference type="Gene3D" id="3.60.10.10">
    <property type="entry name" value="Endonuclease/exonuclease/phosphatase"/>
    <property type="match status" value="1"/>
</dbReference>
<dbReference type="EMBL" id="PDUD01000035">
    <property type="protein sequence ID" value="PHN02949.1"/>
    <property type="molecule type" value="Genomic_DNA"/>
</dbReference>
<dbReference type="AlphaFoldDB" id="A0A2D0N481"/>
<reference evidence="2 3" key="1">
    <citation type="submission" date="2017-10" db="EMBL/GenBank/DDBJ databases">
        <title>The draft genome sequence of Lewinella nigricans NBRC 102662.</title>
        <authorList>
            <person name="Wang K."/>
        </authorList>
    </citation>
    <scope>NUCLEOTIDE SEQUENCE [LARGE SCALE GENOMIC DNA]</scope>
    <source>
        <strain evidence="2 3">NBRC 102662</strain>
    </source>
</reference>
<name>A0A2D0N481_FLAN2</name>
<protein>
    <recommendedName>
        <fullName evidence="1">Endonuclease/exonuclease/phosphatase domain-containing protein</fullName>
    </recommendedName>
</protein>
<dbReference type="InterPro" id="IPR036691">
    <property type="entry name" value="Endo/exonu/phosph_ase_sf"/>
</dbReference>
<evidence type="ECO:0000259" key="1">
    <source>
        <dbReference type="Pfam" id="PF03372"/>
    </source>
</evidence>
<gene>
    <name evidence="2" type="ORF">CRP01_29530</name>
</gene>
<dbReference type="PANTHER" id="PTHR42834:SF1">
    <property type="entry name" value="ENDONUCLEASE_EXONUCLEASE_PHOSPHATASE FAMILY PROTEIN (AFU_ORTHOLOGUE AFUA_3G09210)"/>
    <property type="match status" value="1"/>
</dbReference>
<feature type="domain" description="Endonuclease/exonuclease/phosphatase" evidence="1">
    <location>
        <begin position="272"/>
        <end position="546"/>
    </location>
</feature>
<organism evidence="2 3">
    <name type="scientific">Flavilitoribacter nigricans (strain ATCC 23147 / DSM 23189 / NBRC 102662 / NCIMB 1420 / SS-2)</name>
    <name type="common">Lewinella nigricans</name>
    <dbReference type="NCBI Taxonomy" id="1122177"/>
    <lineage>
        <taxon>Bacteria</taxon>
        <taxon>Pseudomonadati</taxon>
        <taxon>Bacteroidota</taxon>
        <taxon>Saprospiria</taxon>
        <taxon>Saprospirales</taxon>
        <taxon>Lewinellaceae</taxon>
        <taxon>Flavilitoribacter</taxon>
    </lineage>
</organism>
<dbReference type="InterPro" id="IPR005135">
    <property type="entry name" value="Endo/exonuclease/phosphatase"/>
</dbReference>
<evidence type="ECO:0000313" key="2">
    <source>
        <dbReference type="EMBL" id="PHN02949.1"/>
    </source>
</evidence>
<evidence type="ECO:0000313" key="3">
    <source>
        <dbReference type="Proteomes" id="UP000223913"/>
    </source>
</evidence>
<dbReference type="OrthoDB" id="9800417at2"/>
<comment type="caution">
    <text evidence="2">The sequence shown here is derived from an EMBL/GenBank/DDBJ whole genome shotgun (WGS) entry which is preliminary data.</text>
</comment>
<proteinExistence type="predicted"/>
<dbReference type="GO" id="GO:0003824">
    <property type="term" value="F:catalytic activity"/>
    <property type="evidence" value="ECO:0007669"/>
    <property type="project" value="InterPro"/>
</dbReference>
<dbReference type="RefSeq" id="WP_143473581.1">
    <property type="nucleotide sequence ID" value="NZ_PDUD01000035.1"/>
</dbReference>
<sequence length="648" mass="70491">MLKHMGNIFLFIVLFLSPAFLSFAQTGPLEVWEIQGTTTVSPYAGQQVRTAPAVITAIGSGFFFMQSPTDRADEDALTSNGIYVVSTQAGNRKVGDLVEVTGTVLETDKRTQIGQGSVQITLVSSGNTLPEAVVLNQDFPNGEPQPVPELEAVEGMRVQFSGITSGPSDYRSMVPVVAGNQRPFREPGIEYPGQLNLPVWDGNPEIFWLLPNALQAPNNRFIAGRTPISGTGPLFQADDDYILFPETYEVGMNPEPRAVPAAASGEITLGCLNVRRFEESNDDFNDKARKLALYITEMLGAPDLLALQEVGSASALSTLRFFIAQQDASLEYTPFFLAGNDDIHLAYLAKTGTFTDIQLEQLGKTETLPGGGILFDRPPLRFSAGLSAAGDIRISVLNVHLRSLLGIEGNNAGFVREKRFRQSVALAEIAQELRSDNLLIVGDFNAYPFTDGYVDVVNQITGNSGLGALYPLESIVMPPLQDLGQLLPATERYSYVFDGSAQQIDHALAGPMEGLTITGMAFARANADFPDAYAPNEQIVQRASDHDGFVVYLQPNQPNAVQSTLWEGKSVVFPNPAVTGEPLFLELPRDVRAHITLVAANGQTILERRKQMGDDRVTIPVDQPGHYWLFIRTGDAFHSEKIVVLPSN</sequence>
<dbReference type="PANTHER" id="PTHR42834">
    <property type="entry name" value="ENDONUCLEASE/EXONUCLEASE/PHOSPHATASE FAMILY PROTEIN (AFU_ORTHOLOGUE AFUA_3G09210)"/>
    <property type="match status" value="1"/>
</dbReference>
<accession>A0A2D0N481</accession>
<dbReference type="SUPFAM" id="SSF56219">
    <property type="entry name" value="DNase I-like"/>
    <property type="match status" value="1"/>
</dbReference>
<dbReference type="Proteomes" id="UP000223913">
    <property type="component" value="Unassembled WGS sequence"/>
</dbReference>
<dbReference type="Pfam" id="PF03372">
    <property type="entry name" value="Exo_endo_phos"/>
    <property type="match status" value="1"/>
</dbReference>